<keyword evidence="4 5" id="KW-0720">Serine protease</keyword>
<evidence type="ECO:0000256" key="8">
    <source>
        <dbReference type="SAM" id="SignalP"/>
    </source>
</evidence>
<protein>
    <recommendedName>
        <fullName evidence="9">Peptidase S8/S53 domain-containing protein</fullName>
    </recommendedName>
</protein>
<feature type="domain" description="Peptidase S8/S53" evidence="9">
    <location>
        <begin position="102"/>
        <end position="371"/>
    </location>
</feature>
<organism evidence="10 11">
    <name type="scientific">Streptosporangium longisporum</name>
    <dbReference type="NCBI Taxonomy" id="46187"/>
    <lineage>
        <taxon>Bacteria</taxon>
        <taxon>Bacillati</taxon>
        <taxon>Actinomycetota</taxon>
        <taxon>Actinomycetes</taxon>
        <taxon>Streptosporangiales</taxon>
        <taxon>Streptosporangiaceae</taxon>
        <taxon>Streptosporangium</taxon>
    </lineage>
</organism>
<evidence type="ECO:0000256" key="5">
    <source>
        <dbReference type="PROSITE-ProRule" id="PRU01240"/>
    </source>
</evidence>
<evidence type="ECO:0000256" key="1">
    <source>
        <dbReference type="ARBA" id="ARBA00011073"/>
    </source>
</evidence>
<feature type="region of interest" description="Disordered" evidence="6">
    <location>
        <begin position="53"/>
        <end position="80"/>
    </location>
</feature>
<evidence type="ECO:0000256" key="3">
    <source>
        <dbReference type="ARBA" id="ARBA00022801"/>
    </source>
</evidence>
<evidence type="ECO:0000256" key="4">
    <source>
        <dbReference type="ARBA" id="ARBA00022825"/>
    </source>
</evidence>
<keyword evidence="7" id="KW-0472">Membrane</keyword>
<evidence type="ECO:0000256" key="7">
    <source>
        <dbReference type="SAM" id="Phobius"/>
    </source>
</evidence>
<keyword evidence="7" id="KW-1133">Transmembrane helix</keyword>
<dbReference type="InterPro" id="IPR050131">
    <property type="entry name" value="Peptidase_S8_subtilisin-like"/>
</dbReference>
<dbReference type="RefSeq" id="WP_344902275.1">
    <property type="nucleotide sequence ID" value="NZ_BAAAWD010000017.1"/>
</dbReference>
<dbReference type="PANTHER" id="PTHR43806">
    <property type="entry name" value="PEPTIDASE S8"/>
    <property type="match status" value="1"/>
</dbReference>
<dbReference type="Proteomes" id="UP001499930">
    <property type="component" value="Unassembled WGS sequence"/>
</dbReference>
<evidence type="ECO:0000256" key="6">
    <source>
        <dbReference type="SAM" id="MobiDB-lite"/>
    </source>
</evidence>
<dbReference type="PRINTS" id="PR00723">
    <property type="entry name" value="SUBTILISIN"/>
</dbReference>
<comment type="caution">
    <text evidence="10">The sequence shown here is derived from an EMBL/GenBank/DDBJ whole genome shotgun (WGS) entry which is preliminary data.</text>
</comment>
<dbReference type="EMBL" id="BAAAWD010000017">
    <property type="protein sequence ID" value="GAA3027965.1"/>
    <property type="molecule type" value="Genomic_DNA"/>
</dbReference>
<accession>A0ABP6L430</accession>
<reference evidence="11" key="1">
    <citation type="journal article" date="2019" name="Int. J. Syst. Evol. Microbiol.">
        <title>The Global Catalogue of Microorganisms (GCM) 10K type strain sequencing project: providing services to taxonomists for standard genome sequencing and annotation.</title>
        <authorList>
            <consortium name="The Broad Institute Genomics Platform"/>
            <consortium name="The Broad Institute Genome Sequencing Center for Infectious Disease"/>
            <person name="Wu L."/>
            <person name="Ma J."/>
        </authorList>
    </citation>
    <scope>NUCLEOTIDE SEQUENCE [LARGE SCALE GENOMIC DNA]</scope>
    <source>
        <strain evidence="11">JCM 3106</strain>
    </source>
</reference>
<keyword evidence="7" id="KW-0812">Transmembrane</keyword>
<gene>
    <name evidence="10" type="ORF">GCM10017559_62850</name>
</gene>
<evidence type="ECO:0000313" key="11">
    <source>
        <dbReference type="Proteomes" id="UP001499930"/>
    </source>
</evidence>
<feature type="compositionally biased region" description="Low complexity" evidence="6">
    <location>
        <begin position="56"/>
        <end position="77"/>
    </location>
</feature>
<dbReference type="PROSITE" id="PS51892">
    <property type="entry name" value="SUBTILASE"/>
    <property type="match status" value="1"/>
</dbReference>
<dbReference type="InterPro" id="IPR015500">
    <property type="entry name" value="Peptidase_S8_subtilisin-rel"/>
</dbReference>
<dbReference type="Pfam" id="PF00082">
    <property type="entry name" value="Peptidase_S8"/>
    <property type="match status" value="1"/>
</dbReference>
<keyword evidence="2 5" id="KW-0645">Protease</keyword>
<feature type="active site" description="Charge relay system" evidence="5">
    <location>
        <position position="323"/>
    </location>
</feature>
<keyword evidence="8" id="KW-0732">Signal</keyword>
<dbReference type="InterPro" id="IPR036852">
    <property type="entry name" value="Peptidase_S8/S53_dom_sf"/>
</dbReference>
<proteinExistence type="inferred from homology"/>
<dbReference type="InterPro" id="IPR000209">
    <property type="entry name" value="Peptidase_S8/S53_dom"/>
</dbReference>
<feature type="active site" description="Charge relay system" evidence="5">
    <location>
        <position position="111"/>
    </location>
</feature>
<comment type="similarity">
    <text evidence="1 5">Belongs to the peptidase S8 family.</text>
</comment>
<name>A0ABP6L430_9ACTN</name>
<dbReference type="SUPFAM" id="SSF52743">
    <property type="entry name" value="Subtilisin-like"/>
    <property type="match status" value="1"/>
</dbReference>
<evidence type="ECO:0000256" key="2">
    <source>
        <dbReference type="ARBA" id="ARBA00022670"/>
    </source>
</evidence>
<sequence>MLRPFRLRAAGARAALCALTALAVSITAPAASPATAASASQVSALPGPVLPARALAGPASPDGVSASPDASAPPDEAANARRDQRWVLEMLGVEQAWKVTRGAGVTVALVDSGVDDRVAELRGRVISGPDMGSIEFDRNRPDAGRHGTAMASLIAGSGRNGTQGVFGAAPGARVLSLPLIVEERADGRSPLRDENLGSNAGSPLALAIRYAVDHGAQVVSMSLGAYGPEQSEREAVSYALSKGVVLVAAVGNDGDSAYTLEKGTSFWNFPAGYSGVIGVGAVDELGRPAEFSSDNLSVQVVAPGVGVPVVLPGGGYGSSEGTSSAAALVAGVAALIKAKYPTISPHLVARALTSSATARPRGGYDDHLGFGVVNAAGALAEAGRLTAGAVRVPLPVPEGMHFGEGLPSAGPSTPGPEPARLWLYGTGLAGGLLAFAGAVVMLNRRPGRDTGGGAGRDVGRGASGVVASVWRRRRRSRT</sequence>
<evidence type="ECO:0000313" key="10">
    <source>
        <dbReference type="EMBL" id="GAA3027965.1"/>
    </source>
</evidence>
<feature type="active site" description="Charge relay system" evidence="5">
    <location>
        <position position="146"/>
    </location>
</feature>
<feature type="chain" id="PRO_5046416089" description="Peptidase S8/S53 domain-containing protein" evidence="8">
    <location>
        <begin position="31"/>
        <end position="478"/>
    </location>
</feature>
<feature type="transmembrane region" description="Helical" evidence="7">
    <location>
        <begin position="421"/>
        <end position="442"/>
    </location>
</feature>
<keyword evidence="11" id="KW-1185">Reference proteome</keyword>
<evidence type="ECO:0000259" key="9">
    <source>
        <dbReference type="Pfam" id="PF00082"/>
    </source>
</evidence>
<dbReference type="Gene3D" id="3.40.50.200">
    <property type="entry name" value="Peptidase S8/S53 domain"/>
    <property type="match status" value="1"/>
</dbReference>
<dbReference type="PANTHER" id="PTHR43806:SF11">
    <property type="entry name" value="CEREVISIN-RELATED"/>
    <property type="match status" value="1"/>
</dbReference>
<keyword evidence="3 5" id="KW-0378">Hydrolase</keyword>
<feature type="signal peptide" evidence="8">
    <location>
        <begin position="1"/>
        <end position="30"/>
    </location>
</feature>